<reference evidence="8 9" key="1">
    <citation type="journal article" date="2016" name="Nat. Commun.">
        <title>Thousands of microbial genomes shed light on interconnected biogeochemical processes in an aquifer system.</title>
        <authorList>
            <person name="Anantharaman K."/>
            <person name="Brown C.T."/>
            <person name="Hug L.A."/>
            <person name="Sharon I."/>
            <person name="Castelle C.J."/>
            <person name="Probst A.J."/>
            <person name="Thomas B.C."/>
            <person name="Singh A."/>
            <person name="Wilkins M.J."/>
            <person name="Karaoz U."/>
            <person name="Brodie E.L."/>
            <person name="Williams K.H."/>
            <person name="Hubbard S.S."/>
            <person name="Banfield J.F."/>
        </authorList>
    </citation>
    <scope>NUCLEOTIDE SEQUENCE [LARGE SCALE GENOMIC DNA]</scope>
</reference>
<dbReference type="InterPro" id="IPR001640">
    <property type="entry name" value="Lgt"/>
</dbReference>
<dbReference type="AlphaFoldDB" id="A0A1G1WRQ3"/>
<evidence type="ECO:0000313" key="9">
    <source>
        <dbReference type="Proteomes" id="UP000177821"/>
    </source>
</evidence>
<evidence type="ECO:0000256" key="4">
    <source>
        <dbReference type="ARBA" id="ARBA00022692"/>
    </source>
</evidence>
<evidence type="ECO:0000256" key="5">
    <source>
        <dbReference type="ARBA" id="ARBA00022989"/>
    </source>
</evidence>
<dbReference type="Pfam" id="PF01790">
    <property type="entry name" value="LGT"/>
    <property type="match status" value="1"/>
</dbReference>
<dbReference type="HAMAP" id="MF_01147">
    <property type="entry name" value="Lgt"/>
    <property type="match status" value="1"/>
</dbReference>
<dbReference type="EC" id="2.5.1.145" evidence="7"/>
<comment type="subcellular location">
    <subcellularLocation>
        <location evidence="7">Cell membrane</location>
        <topology evidence="7">Multi-pass membrane protein</topology>
    </subcellularLocation>
</comment>
<feature type="transmembrane region" description="Helical" evidence="7">
    <location>
        <begin position="220"/>
        <end position="239"/>
    </location>
</feature>
<gene>
    <name evidence="7" type="primary">lgt</name>
    <name evidence="8" type="ORF">A3J50_02870</name>
</gene>
<protein>
    <recommendedName>
        <fullName evidence="7">Phosphatidylglycerol--prolipoprotein diacylglyceryl transferase</fullName>
        <ecNumber evidence="7">2.5.1.145</ecNumber>
    </recommendedName>
</protein>
<comment type="function">
    <text evidence="7">Catalyzes the transfer of the diacylglyceryl group from phosphatidylglycerol to the sulfhydryl group of the N-terminal cysteine of a prolipoprotein, the first step in the formation of mature lipoproteins.</text>
</comment>
<comment type="catalytic activity">
    <reaction evidence="7">
        <text>L-cysteinyl-[prolipoprotein] + a 1,2-diacyl-sn-glycero-3-phospho-(1'-sn-glycerol) = an S-1,2-diacyl-sn-glyceryl-L-cysteinyl-[prolipoprotein] + sn-glycerol 1-phosphate + H(+)</text>
        <dbReference type="Rhea" id="RHEA:56712"/>
        <dbReference type="Rhea" id="RHEA-COMP:14679"/>
        <dbReference type="Rhea" id="RHEA-COMP:14680"/>
        <dbReference type="ChEBI" id="CHEBI:15378"/>
        <dbReference type="ChEBI" id="CHEBI:29950"/>
        <dbReference type="ChEBI" id="CHEBI:57685"/>
        <dbReference type="ChEBI" id="CHEBI:64716"/>
        <dbReference type="ChEBI" id="CHEBI:140658"/>
        <dbReference type="EC" id="2.5.1.145"/>
    </reaction>
</comment>
<comment type="caution">
    <text evidence="8">The sequence shown here is derived from an EMBL/GenBank/DDBJ whole genome shotgun (WGS) entry which is preliminary data.</text>
</comment>
<sequence>MPILINLGPIQIRSYGVFLVLAFLAGTFILWREGQKQGYNEEKLLDLSVTTIIFGFLGARVYQVITNWSDYADRFSSVFKVWEGGLSLHGALIGGFVGLWWFTKKNKWPLLQVADFGVLALSLGIIIGKIGSFLNGDDYGVVSNLPFAVHIPGIIGRRHPSPIYELILMFFIYLYLLRYYRAKSKSGGVFYIFLLLSGLARIFTELFRDNRTLILNMKEGFWGGAVLAIIGLLGLYWFYKSTVLGAQELKSVLGKSEVIRDIARDFGNLLDTRKSDVGKKSKRWLSRFGKTLSNLRRKYGNRKD</sequence>
<evidence type="ECO:0000256" key="2">
    <source>
        <dbReference type="ARBA" id="ARBA00022475"/>
    </source>
</evidence>
<dbReference type="GO" id="GO:0008961">
    <property type="term" value="F:phosphatidylglycerol-prolipoprotein diacylglyceryl transferase activity"/>
    <property type="evidence" value="ECO:0007669"/>
    <property type="project" value="UniProtKB-UniRule"/>
</dbReference>
<dbReference type="PANTHER" id="PTHR30589">
    <property type="entry name" value="PROLIPOPROTEIN DIACYLGLYCERYL TRANSFERASE"/>
    <property type="match status" value="1"/>
</dbReference>
<keyword evidence="4 7" id="KW-0812">Transmembrane</keyword>
<evidence type="ECO:0000256" key="1">
    <source>
        <dbReference type="ARBA" id="ARBA00007150"/>
    </source>
</evidence>
<dbReference type="GO" id="GO:0005886">
    <property type="term" value="C:plasma membrane"/>
    <property type="evidence" value="ECO:0007669"/>
    <property type="project" value="UniProtKB-SubCell"/>
</dbReference>
<dbReference type="Proteomes" id="UP000177821">
    <property type="component" value="Unassembled WGS sequence"/>
</dbReference>
<dbReference type="NCBIfam" id="TIGR00544">
    <property type="entry name" value="lgt"/>
    <property type="match status" value="1"/>
</dbReference>
<evidence type="ECO:0000256" key="6">
    <source>
        <dbReference type="ARBA" id="ARBA00023136"/>
    </source>
</evidence>
<evidence type="ECO:0000256" key="7">
    <source>
        <dbReference type="HAMAP-Rule" id="MF_01147"/>
    </source>
</evidence>
<dbReference type="GO" id="GO:0042158">
    <property type="term" value="P:lipoprotein biosynthetic process"/>
    <property type="evidence" value="ECO:0007669"/>
    <property type="project" value="UniProtKB-UniRule"/>
</dbReference>
<feature type="transmembrane region" description="Helical" evidence="7">
    <location>
        <begin position="161"/>
        <end position="177"/>
    </location>
</feature>
<dbReference type="PANTHER" id="PTHR30589:SF0">
    <property type="entry name" value="PHOSPHATIDYLGLYCEROL--PROLIPOPROTEIN DIACYLGLYCERYL TRANSFERASE"/>
    <property type="match status" value="1"/>
</dbReference>
<feature type="transmembrane region" description="Helical" evidence="7">
    <location>
        <begin position="44"/>
        <end position="65"/>
    </location>
</feature>
<keyword evidence="8" id="KW-0449">Lipoprotein</keyword>
<keyword evidence="2 7" id="KW-1003">Cell membrane</keyword>
<feature type="transmembrane region" description="Helical" evidence="7">
    <location>
        <begin position="114"/>
        <end position="134"/>
    </location>
</feature>
<comment type="caution">
    <text evidence="7">Lacks conserved residue(s) required for the propagation of feature annotation.</text>
</comment>
<keyword evidence="6 7" id="KW-0472">Membrane</keyword>
<dbReference type="UniPathway" id="UPA00664"/>
<evidence type="ECO:0000256" key="3">
    <source>
        <dbReference type="ARBA" id="ARBA00022679"/>
    </source>
</evidence>
<dbReference type="EMBL" id="MHCX01000010">
    <property type="protein sequence ID" value="OGY30000.1"/>
    <property type="molecule type" value="Genomic_DNA"/>
</dbReference>
<feature type="transmembrane region" description="Helical" evidence="7">
    <location>
        <begin position="12"/>
        <end position="32"/>
    </location>
</feature>
<comment type="similarity">
    <text evidence="1 7">Belongs to the Lgt family.</text>
</comment>
<accession>A0A1G1WRQ3</accession>
<feature type="transmembrane region" description="Helical" evidence="7">
    <location>
        <begin position="189"/>
        <end position="208"/>
    </location>
</feature>
<evidence type="ECO:0000313" key="8">
    <source>
        <dbReference type="EMBL" id="OGY30000.1"/>
    </source>
</evidence>
<feature type="transmembrane region" description="Helical" evidence="7">
    <location>
        <begin position="85"/>
        <end position="102"/>
    </location>
</feature>
<keyword evidence="3 7" id="KW-0808">Transferase</keyword>
<comment type="pathway">
    <text evidence="7">Protein modification; lipoprotein biosynthesis (diacylglyceryl transfer).</text>
</comment>
<proteinExistence type="inferred from homology"/>
<organism evidence="8 9">
    <name type="scientific">Candidatus Woykebacteria bacterium RIFCSPHIGHO2_02_FULL_43_16b</name>
    <dbReference type="NCBI Taxonomy" id="1802601"/>
    <lineage>
        <taxon>Bacteria</taxon>
        <taxon>Candidatus Woykeibacteriota</taxon>
    </lineage>
</organism>
<name>A0A1G1WRQ3_9BACT</name>
<keyword evidence="5 7" id="KW-1133">Transmembrane helix</keyword>